<comment type="similarity">
    <text evidence="1">Belongs to the 'phage' integrase family.</text>
</comment>
<reference evidence="5" key="1">
    <citation type="submission" date="2020-06" db="EMBL/GenBank/DDBJ databases">
        <title>Characterization of fructooligosaccharide metabolism and fructooligosaccharide-degrading enzymes in human commensal butyrate producers.</title>
        <authorList>
            <person name="Tanno H."/>
            <person name="Fujii T."/>
            <person name="Hirano K."/>
            <person name="Maeno S."/>
            <person name="Tonozuka T."/>
            <person name="Sakamoto M."/>
            <person name="Ohkuma M."/>
            <person name="Tochio T."/>
            <person name="Endo A."/>
        </authorList>
    </citation>
    <scope>NUCLEOTIDE SEQUENCE</scope>
    <source>
        <strain evidence="5">JCM 17466</strain>
    </source>
</reference>
<dbReference type="EMBL" id="BLYI01000046">
    <property type="protein sequence ID" value="GFO85772.1"/>
    <property type="molecule type" value="Genomic_DNA"/>
</dbReference>
<keyword evidence="2" id="KW-0238">DNA-binding</keyword>
<evidence type="ECO:0000256" key="3">
    <source>
        <dbReference type="ARBA" id="ARBA00023172"/>
    </source>
</evidence>
<dbReference type="InterPro" id="IPR013762">
    <property type="entry name" value="Integrase-like_cat_sf"/>
</dbReference>
<dbReference type="GO" id="GO:0015074">
    <property type="term" value="P:DNA integration"/>
    <property type="evidence" value="ECO:0007669"/>
    <property type="project" value="InterPro"/>
</dbReference>
<evidence type="ECO:0000313" key="6">
    <source>
        <dbReference type="Proteomes" id="UP000613208"/>
    </source>
</evidence>
<keyword evidence="3" id="KW-0233">DNA recombination</keyword>
<dbReference type="Gene3D" id="1.10.150.130">
    <property type="match status" value="1"/>
</dbReference>
<feature type="domain" description="Tyr recombinase" evidence="4">
    <location>
        <begin position="176"/>
        <end position="349"/>
    </location>
</feature>
<dbReference type="InterPro" id="IPR011010">
    <property type="entry name" value="DNA_brk_join_enz"/>
</dbReference>
<dbReference type="CDD" id="cd01189">
    <property type="entry name" value="INT_ICEBs1_C_like"/>
    <property type="match status" value="1"/>
</dbReference>
<proteinExistence type="inferred from homology"/>
<dbReference type="InterPro" id="IPR050090">
    <property type="entry name" value="Tyrosine_recombinase_XerCD"/>
</dbReference>
<dbReference type="InterPro" id="IPR010998">
    <property type="entry name" value="Integrase_recombinase_N"/>
</dbReference>
<dbReference type="Pfam" id="PF00589">
    <property type="entry name" value="Phage_integrase"/>
    <property type="match status" value="1"/>
</dbReference>
<sequence>MKLPNGYGSVVKLSGKRRKPYMVRKTTGYRIDPVKEKKIAEYIIIGYARTKSEGLEMLADYNHNPYDTKAAKMTFSEVYEEWSKKKYPTVSESNVKGYTASYKACTLLYHRVFKDLKLADLQQVIDTCGKNYPTLKKVKILFNQLYGFALKNDICNKDYSTYVDIVQYKDRNPNKHSRNKFPREEIDRIWTMQDDKYYQIVLMLLYNGTRISEFLSLKKVNVHLDEQYFDVIDSKTENGIRKVPIADKLLPFYRNWYNSCPECEYLLHTEDGKPFKYRNYFDSYWTPLMEQIGIQRTPHCTRHTCISMLSEAGVQETVIKKIVGHSGAMTLTEKVYTHLDVRILIDAINRTLE</sequence>
<protein>
    <recommendedName>
        <fullName evidence="4">Tyr recombinase domain-containing protein</fullName>
    </recommendedName>
</protein>
<gene>
    <name evidence="5" type="ORF">ANBU17_21190</name>
</gene>
<dbReference type="PROSITE" id="PS51898">
    <property type="entry name" value="TYR_RECOMBINASE"/>
    <property type="match status" value="1"/>
</dbReference>
<comment type="caution">
    <text evidence="5">The sequence shown here is derived from an EMBL/GenBank/DDBJ whole genome shotgun (WGS) entry which is preliminary data.</text>
</comment>
<dbReference type="Gene3D" id="1.10.443.10">
    <property type="entry name" value="Intergrase catalytic core"/>
    <property type="match status" value="1"/>
</dbReference>
<accession>A0A916Q7U2</accession>
<evidence type="ECO:0000256" key="1">
    <source>
        <dbReference type="ARBA" id="ARBA00008857"/>
    </source>
</evidence>
<dbReference type="PANTHER" id="PTHR30349:SF41">
    <property type="entry name" value="INTEGRASE_RECOMBINASE PROTEIN MJ0367-RELATED"/>
    <property type="match status" value="1"/>
</dbReference>
<evidence type="ECO:0000256" key="2">
    <source>
        <dbReference type="ARBA" id="ARBA00023125"/>
    </source>
</evidence>
<dbReference type="AlphaFoldDB" id="A0A916Q7U2"/>
<evidence type="ECO:0000259" key="4">
    <source>
        <dbReference type="PROSITE" id="PS51898"/>
    </source>
</evidence>
<keyword evidence="6" id="KW-1185">Reference proteome</keyword>
<dbReference type="Proteomes" id="UP000613208">
    <property type="component" value="Unassembled WGS sequence"/>
</dbReference>
<dbReference type="PANTHER" id="PTHR30349">
    <property type="entry name" value="PHAGE INTEGRASE-RELATED"/>
    <property type="match status" value="1"/>
</dbReference>
<name>A0A916Q7U2_9FIRM</name>
<dbReference type="SUPFAM" id="SSF56349">
    <property type="entry name" value="DNA breaking-rejoining enzymes"/>
    <property type="match status" value="1"/>
</dbReference>
<dbReference type="InterPro" id="IPR002104">
    <property type="entry name" value="Integrase_catalytic"/>
</dbReference>
<dbReference type="RefSeq" id="WP_201311473.1">
    <property type="nucleotide sequence ID" value="NZ_BLYI01000046.1"/>
</dbReference>
<dbReference type="GO" id="GO:0006310">
    <property type="term" value="P:DNA recombination"/>
    <property type="evidence" value="ECO:0007669"/>
    <property type="project" value="UniProtKB-KW"/>
</dbReference>
<dbReference type="GO" id="GO:0003677">
    <property type="term" value="F:DNA binding"/>
    <property type="evidence" value="ECO:0007669"/>
    <property type="project" value="UniProtKB-KW"/>
</dbReference>
<organism evidence="5 6">
    <name type="scientific">Anaerostipes butyraticus</name>
    <dbReference type="NCBI Taxonomy" id="645466"/>
    <lineage>
        <taxon>Bacteria</taxon>
        <taxon>Bacillati</taxon>
        <taxon>Bacillota</taxon>
        <taxon>Clostridia</taxon>
        <taxon>Lachnospirales</taxon>
        <taxon>Lachnospiraceae</taxon>
        <taxon>Anaerostipes</taxon>
    </lineage>
</organism>
<evidence type="ECO:0000313" key="5">
    <source>
        <dbReference type="EMBL" id="GFO85772.1"/>
    </source>
</evidence>